<dbReference type="Proteomes" id="UP000197290">
    <property type="component" value="Unassembled WGS sequence"/>
</dbReference>
<proteinExistence type="predicted"/>
<sequence>MAVLAHTTGAPKRASILDAVLARFDAAAGAPDDSWEELHARWLVARDAAKAAERHYLTTVDGTPACDRAGRTRDATFEWMNAIEGRMLATPAPHQRALLWKIEYALRNDEDEGSTIAWSFEHIAPIVADARRMLGEARS</sequence>
<gene>
    <name evidence="1" type="ORF">SPDO_13150</name>
</gene>
<comment type="caution">
    <text evidence="1">The sequence shown here is derived from an EMBL/GenBank/DDBJ whole genome shotgun (WGS) entry which is preliminary data.</text>
</comment>
<dbReference type="EMBL" id="NBBI01000002">
    <property type="protein sequence ID" value="OWK31308.1"/>
    <property type="molecule type" value="Genomic_DNA"/>
</dbReference>
<organism evidence="1 2">
    <name type="scientific">Sphingomonas dokdonensis</name>
    <dbReference type="NCBI Taxonomy" id="344880"/>
    <lineage>
        <taxon>Bacteria</taxon>
        <taxon>Pseudomonadati</taxon>
        <taxon>Pseudomonadota</taxon>
        <taxon>Alphaproteobacteria</taxon>
        <taxon>Sphingomonadales</taxon>
        <taxon>Sphingomonadaceae</taxon>
        <taxon>Sphingomonas</taxon>
    </lineage>
</organism>
<dbReference type="OrthoDB" id="7586321at2"/>
<accession>A0A245ZNH6</accession>
<dbReference type="AlphaFoldDB" id="A0A245ZNH6"/>
<evidence type="ECO:0000313" key="1">
    <source>
        <dbReference type="EMBL" id="OWK31308.1"/>
    </source>
</evidence>
<keyword evidence="2" id="KW-1185">Reference proteome</keyword>
<evidence type="ECO:0000313" key="2">
    <source>
        <dbReference type="Proteomes" id="UP000197290"/>
    </source>
</evidence>
<name>A0A245ZNH6_9SPHN</name>
<dbReference type="RefSeq" id="WP_088366664.1">
    <property type="nucleotide sequence ID" value="NZ_NBBI01000002.1"/>
</dbReference>
<protein>
    <submittedName>
        <fullName evidence="1">Uncharacterized protein</fullName>
    </submittedName>
</protein>
<reference evidence="1 2" key="1">
    <citation type="submission" date="2017-03" db="EMBL/GenBank/DDBJ databases">
        <title>Genome sequence of Sphingomonas dokdonensis DSM 21029.</title>
        <authorList>
            <person name="Poehlein A."/>
            <person name="Wuebbeler J.H."/>
            <person name="Steinbuechel A."/>
            <person name="Daniel R."/>
        </authorList>
    </citation>
    <scope>NUCLEOTIDE SEQUENCE [LARGE SCALE GENOMIC DNA]</scope>
    <source>
        <strain evidence="1 2">DSM 21029</strain>
    </source>
</reference>